<feature type="binding site" evidence="6">
    <location>
        <position position="66"/>
    </location>
    <ligand>
        <name>molybdate</name>
        <dbReference type="ChEBI" id="CHEBI:36264"/>
    </ligand>
</feature>
<accession>A0A7L5BTJ3</accession>
<evidence type="ECO:0000313" key="9">
    <source>
        <dbReference type="Proteomes" id="UP000503336"/>
    </source>
</evidence>
<dbReference type="GO" id="GO:0046872">
    <property type="term" value="F:metal ion binding"/>
    <property type="evidence" value="ECO:0007669"/>
    <property type="project" value="UniProtKB-KW"/>
</dbReference>
<name>A0A7L5BTJ3_9RHOB</name>
<comment type="similarity">
    <text evidence="1">Belongs to the bacterial solute-binding protein ModA family.</text>
</comment>
<sequence length="259" mass="26484">MIFAARRRTLAAASIAIVFAMGAPGEATAEPPVVAVAANYTIAAERIAAAFTEKTGEEVKLTTGSTGKLYAQIRAGAPFAVMLSADAATPERLEAEGLAAKGSRFTYAFGQLVLWSADEGRFGDGLAAALNDPSVRHVAIANPDLAPYGAAAREALTALGLWEGVRPKIVMGENIGQTFALVESGAAAVGFVALSAVRPPGAPPQGSLIRVPKGAYAPIRQDAVLLLPGAEDETAKAFLAFLGGETARAITAAFGYGVE</sequence>
<dbReference type="AlphaFoldDB" id="A0A7L5BTJ3"/>
<dbReference type="GO" id="GO:0015689">
    <property type="term" value="P:molybdate ion transport"/>
    <property type="evidence" value="ECO:0007669"/>
    <property type="project" value="InterPro"/>
</dbReference>
<dbReference type="FunFam" id="3.40.190.10:FF:000035">
    <property type="entry name" value="Molybdate ABC transporter substrate-binding protein"/>
    <property type="match status" value="1"/>
</dbReference>
<dbReference type="GO" id="GO:0030973">
    <property type="term" value="F:molybdate ion binding"/>
    <property type="evidence" value="ECO:0007669"/>
    <property type="project" value="InterPro"/>
</dbReference>
<dbReference type="PANTHER" id="PTHR30632">
    <property type="entry name" value="MOLYBDATE-BINDING PERIPLASMIC PROTEIN"/>
    <property type="match status" value="1"/>
</dbReference>
<keyword evidence="2 6" id="KW-0500">Molybdenum</keyword>
<dbReference type="NCBIfam" id="TIGR01256">
    <property type="entry name" value="modA"/>
    <property type="match status" value="1"/>
</dbReference>
<keyword evidence="3 6" id="KW-0479">Metal-binding</keyword>
<reference evidence="8 9" key="1">
    <citation type="submission" date="2020-02" db="EMBL/GenBank/DDBJ databases">
        <title>complete genome sequence of Rhodobacteraceae bacterium.</title>
        <authorList>
            <person name="Park J."/>
            <person name="Kim Y.-S."/>
            <person name="Kim K.-H."/>
        </authorList>
    </citation>
    <scope>NUCLEOTIDE SEQUENCE [LARGE SCALE GENOMIC DNA]</scope>
    <source>
        <strain evidence="8 9">RR4-56</strain>
    </source>
</reference>
<dbReference type="GO" id="GO:1901359">
    <property type="term" value="F:tungstate binding"/>
    <property type="evidence" value="ECO:0007669"/>
    <property type="project" value="UniProtKB-ARBA"/>
</dbReference>
<dbReference type="PIRSF" id="PIRSF004846">
    <property type="entry name" value="ModA"/>
    <property type="match status" value="1"/>
</dbReference>
<keyword evidence="9" id="KW-1185">Reference proteome</keyword>
<evidence type="ECO:0000256" key="3">
    <source>
        <dbReference type="ARBA" id="ARBA00022723"/>
    </source>
</evidence>
<keyword evidence="4 7" id="KW-0732">Signal</keyword>
<gene>
    <name evidence="8" type="primary">modA</name>
    <name evidence="8" type="ORF">G5B40_04480</name>
</gene>
<evidence type="ECO:0000313" key="8">
    <source>
        <dbReference type="EMBL" id="QIE54762.1"/>
    </source>
</evidence>
<evidence type="ECO:0000256" key="5">
    <source>
        <dbReference type="ARBA" id="ARBA00062515"/>
    </source>
</evidence>
<evidence type="ECO:0000256" key="7">
    <source>
        <dbReference type="SAM" id="SignalP"/>
    </source>
</evidence>
<dbReference type="RefSeq" id="WP_165095549.1">
    <property type="nucleotide sequence ID" value="NZ_CP049056.1"/>
</dbReference>
<dbReference type="EMBL" id="CP049056">
    <property type="protein sequence ID" value="QIE54762.1"/>
    <property type="molecule type" value="Genomic_DNA"/>
</dbReference>
<dbReference type="Proteomes" id="UP000503336">
    <property type="component" value="Chromosome"/>
</dbReference>
<feature type="binding site" evidence="6">
    <location>
        <position position="175"/>
    </location>
    <ligand>
        <name>molybdate</name>
        <dbReference type="ChEBI" id="CHEBI:36264"/>
    </ligand>
</feature>
<feature type="chain" id="PRO_5029463749" evidence="7">
    <location>
        <begin position="30"/>
        <end position="259"/>
    </location>
</feature>
<dbReference type="InterPro" id="IPR005950">
    <property type="entry name" value="ModA"/>
</dbReference>
<comment type="subunit">
    <text evidence="5">The complex is composed of two ATP-binding proteins (ModC), two transmembrane proteins (ModB) and a solute-binding protein (ModA).</text>
</comment>
<evidence type="ECO:0000256" key="1">
    <source>
        <dbReference type="ARBA" id="ARBA00009175"/>
    </source>
</evidence>
<dbReference type="Gene3D" id="3.40.190.10">
    <property type="entry name" value="Periplasmic binding protein-like II"/>
    <property type="match status" value="2"/>
</dbReference>
<dbReference type="KEGG" id="hdh:G5B40_04480"/>
<dbReference type="InterPro" id="IPR050682">
    <property type="entry name" value="ModA/WtpA"/>
</dbReference>
<protein>
    <submittedName>
        <fullName evidence="8">Molybdate ABC transporter substrate-binding protein</fullName>
    </submittedName>
</protein>
<dbReference type="CDD" id="cd13539">
    <property type="entry name" value="PBP2_AvModA"/>
    <property type="match status" value="1"/>
</dbReference>
<dbReference type="SUPFAM" id="SSF53850">
    <property type="entry name" value="Periplasmic binding protein-like II"/>
    <property type="match status" value="1"/>
</dbReference>
<evidence type="ECO:0000256" key="2">
    <source>
        <dbReference type="ARBA" id="ARBA00022505"/>
    </source>
</evidence>
<proteinExistence type="inferred from homology"/>
<organism evidence="8 9">
    <name type="scientific">Pikeienuella piscinae</name>
    <dbReference type="NCBI Taxonomy" id="2748098"/>
    <lineage>
        <taxon>Bacteria</taxon>
        <taxon>Pseudomonadati</taxon>
        <taxon>Pseudomonadota</taxon>
        <taxon>Alphaproteobacteria</taxon>
        <taxon>Rhodobacterales</taxon>
        <taxon>Paracoccaceae</taxon>
        <taxon>Pikeienuella</taxon>
    </lineage>
</organism>
<dbReference type="InterPro" id="IPR044084">
    <property type="entry name" value="AvModA-like_subst-bd"/>
</dbReference>
<evidence type="ECO:0000256" key="6">
    <source>
        <dbReference type="PIRSR" id="PIRSR004846-1"/>
    </source>
</evidence>
<dbReference type="PANTHER" id="PTHR30632:SF14">
    <property type="entry name" value="TUNGSTATE_MOLYBDATE_CHROMATE-BINDING PROTEIN MODA"/>
    <property type="match status" value="1"/>
</dbReference>
<dbReference type="Pfam" id="PF13531">
    <property type="entry name" value="SBP_bac_11"/>
    <property type="match status" value="1"/>
</dbReference>
<feature type="signal peptide" evidence="7">
    <location>
        <begin position="1"/>
        <end position="29"/>
    </location>
</feature>
<evidence type="ECO:0000256" key="4">
    <source>
        <dbReference type="ARBA" id="ARBA00022729"/>
    </source>
</evidence>